<name>A0A1N7P0Y6_9FLAO</name>
<dbReference type="STRING" id="551459.SAMN05421796_11056"/>
<dbReference type="Proteomes" id="UP000186246">
    <property type="component" value="Unassembled WGS sequence"/>
</dbReference>
<dbReference type="AlphaFoldDB" id="A0A1N7P0Y6"/>
<proteinExistence type="predicted"/>
<gene>
    <name evidence="1" type="ORF">B0A70_10265</name>
    <name evidence="2" type="ORF">SAMN05421796_11056</name>
</gene>
<reference evidence="2" key="2">
    <citation type="submission" date="2017-01" db="EMBL/GenBank/DDBJ databases">
        <authorList>
            <person name="Mah S.A."/>
            <person name="Swanson W.J."/>
            <person name="Moy G.W."/>
            <person name="Vacquier V.D."/>
        </authorList>
    </citation>
    <scope>NUCLEOTIDE SEQUENCE [LARGE SCALE GENOMIC DNA]</scope>
    <source>
        <strain evidence="2">DSM 21068</strain>
    </source>
</reference>
<reference evidence="3" key="3">
    <citation type="submission" date="2017-01" db="EMBL/GenBank/DDBJ databases">
        <authorList>
            <person name="Varghese N."/>
            <person name="Submissions S."/>
        </authorList>
    </citation>
    <scope>NUCLEOTIDE SEQUENCE [LARGE SCALE GENOMIC DNA]</scope>
    <source>
        <strain evidence="3">DSM 21068</strain>
    </source>
</reference>
<reference evidence="1 4" key="1">
    <citation type="submission" date="2016-11" db="EMBL/GenBank/DDBJ databases">
        <title>Whole genomes of Flavobacteriaceae.</title>
        <authorList>
            <person name="Stine C."/>
            <person name="Li C."/>
            <person name="Tadesse D."/>
        </authorList>
    </citation>
    <scope>NUCLEOTIDE SEQUENCE [LARGE SCALE GENOMIC DNA]</scope>
    <source>
        <strain evidence="1 4">DSM 21068</strain>
    </source>
</reference>
<sequence>MKKKITQVQKQENYLKDVKERFCKHFDCTDLQYCENEFKQGLLWIENNGYPESFSYSKTFWNWFKIEMAELCESCMNQDKIIEKSFKDFRPFSTTLKQIENEAFSTITQKTV</sequence>
<evidence type="ECO:0000313" key="3">
    <source>
        <dbReference type="Proteomes" id="UP000186246"/>
    </source>
</evidence>
<dbReference type="EMBL" id="FTOJ01000010">
    <property type="protein sequence ID" value="SIT04233.1"/>
    <property type="molecule type" value="Genomic_DNA"/>
</dbReference>
<dbReference type="Proteomes" id="UP000238314">
    <property type="component" value="Unassembled WGS sequence"/>
</dbReference>
<organism evidence="2 3">
    <name type="scientific">Chryseobacterium piscicola</name>
    <dbReference type="NCBI Taxonomy" id="551459"/>
    <lineage>
        <taxon>Bacteria</taxon>
        <taxon>Pseudomonadati</taxon>
        <taxon>Bacteroidota</taxon>
        <taxon>Flavobacteriia</taxon>
        <taxon>Flavobacteriales</taxon>
        <taxon>Weeksellaceae</taxon>
        <taxon>Chryseobacterium group</taxon>
        <taxon>Chryseobacterium</taxon>
    </lineage>
</organism>
<accession>A0A1N7P0Y6</accession>
<evidence type="ECO:0000313" key="4">
    <source>
        <dbReference type="Proteomes" id="UP000238314"/>
    </source>
</evidence>
<dbReference type="RefSeq" id="WP_076452599.1">
    <property type="nucleotide sequence ID" value="NZ_FTOJ01000010.1"/>
</dbReference>
<protein>
    <submittedName>
        <fullName evidence="2">Uncharacterized protein</fullName>
    </submittedName>
</protein>
<keyword evidence="4" id="KW-1185">Reference proteome</keyword>
<evidence type="ECO:0000313" key="1">
    <source>
        <dbReference type="EMBL" id="PQA92760.1"/>
    </source>
</evidence>
<evidence type="ECO:0000313" key="2">
    <source>
        <dbReference type="EMBL" id="SIT04233.1"/>
    </source>
</evidence>
<dbReference type="EMBL" id="MUGO01000014">
    <property type="protein sequence ID" value="PQA92760.1"/>
    <property type="molecule type" value="Genomic_DNA"/>
</dbReference>